<dbReference type="GO" id="GO:0048046">
    <property type="term" value="C:apoplast"/>
    <property type="evidence" value="ECO:0007669"/>
    <property type="project" value="UniProtKB-SubCell"/>
</dbReference>
<comment type="subunit">
    <text evidence="2 4">Homodimer.</text>
</comment>
<dbReference type="EnsemblPlants" id="AET5Gv21077400.1">
    <property type="protein sequence ID" value="AET5Gv21077400.1"/>
    <property type="gene ID" value="AET5Gv21077400"/>
</dbReference>
<dbReference type="AlphaFoldDB" id="A0A453M7A0"/>
<dbReference type="InterPro" id="IPR004265">
    <property type="entry name" value="Dirigent"/>
</dbReference>
<dbReference type="Gramene" id="AET5Gv21077400.1">
    <property type="protein sequence ID" value="AET5Gv21077400.1"/>
    <property type="gene ID" value="AET5Gv21077400"/>
</dbReference>
<reference evidence="6" key="2">
    <citation type="journal article" date="2017" name="Nat. Plants">
        <title>The Aegilops tauschii genome reveals multiple impacts of transposons.</title>
        <authorList>
            <person name="Zhao G."/>
            <person name="Zou C."/>
            <person name="Li K."/>
            <person name="Wang K."/>
            <person name="Li T."/>
            <person name="Gao L."/>
            <person name="Zhang X."/>
            <person name="Wang H."/>
            <person name="Yang Z."/>
            <person name="Liu X."/>
            <person name="Jiang W."/>
            <person name="Mao L."/>
            <person name="Kong X."/>
            <person name="Jiao Y."/>
            <person name="Jia J."/>
        </authorList>
    </citation>
    <scope>NUCLEOTIDE SEQUENCE [LARGE SCALE GENOMIC DNA]</scope>
    <source>
        <strain evidence="6">cv. AL8/78</strain>
    </source>
</reference>
<dbReference type="PANTHER" id="PTHR21495">
    <property type="entry name" value="NUCLEOPORIN-RELATED"/>
    <property type="match status" value="1"/>
</dbReference>
<feature type="chain" id="PRO_5018809645" description="Dirigent protein" evidence="4">
    <location>
        <begin position="37"/>
        <end position="198"/>
    </location>
</feature>
<reference evidence="6" key="1">
    <citation type="journal article" date="2014" name="Science">
        <title>Ancient hybridizations among the ancestral genomes of bread wheat.</title>
        <authorList>
            <consortium name="International Wheat Genome Sequencing Consortium,"/>
            <person name="Marcussen T."/>
            <person name="Sandve S.R."/>
            <person name="Heier L."/>
            <person name="Spannagl M."/>
            <person name="Pfeifer M."/>
            <person name="Jakobsen K.S."/>
            <person name="Wulff B.B."/>
            <person name="Steuernagel B."/>
            <person name="Mayer K.F."/>
            <person name="Olsen O.A."/>
        </authorList>
    </citation>
    <scope>NUCLEOTIDE SEQUENCE [LARGE SCALE GENOMIC DNA]</scope>
    <source>
        <strain evidence="6">cv. AL8/78</strain>
    </source>
</reference>
<name>A0A453M7A0_AEGTS</name>
<dbReference type="Gene3D" id="2.40.480.10">
    <property type="entry name" value="Allene oxide cyclase-like"/>
    <property type="match status" value="1"/>
</dbReference>
<dbReference type="GO" id="GO:0009699">
    <property type="term" value="P:phenylpropanoid biosynthetic process"/>
    <property type="evidence" value="ECO:0007669"/>
    <property type="project" value="UniProtKB-ARBA"/>
</dbReference>
<accession>A0A453M7A0</accession>
<proteinExistence type="inferred from homology"/>
<organism evidence="5 6">
    <name type="scientific">Aegilops tauschii subsp. strangulata</name>
    <name type="common">Goatgrass</name>
    <dbReference type="NCBI Taxonomy" id="200361"/>
    <lineage>
        <taxon>Eukaryota</taxon>
        <taxon>Viridiplantae</taxon>
        <taxon>Streptophyta</taxon>
        <taxon>Embryophyta</taxon>
        <taxon>Tracheophyta</taxon>
        <taxon>Spermatophyta</taxon>
        <taxon>Magnoliopsida</taxon>
        <taxon>Liliopsida</taxon>
        <taxon>Poales</taxon>
        <taxon>Poaceae</taxon>
        <taxon>BOP clade</taxon>
        <taxon>Pooideae</taxon>
        <taxon>Triticodae</taxon>
        <taxon>Triticeae</taxon>
        <taxon>Triticinae</taxon>
        <taxon>Aegilops</taxon>
    </lineage>
</organism>
<evidence type="ECO:0000256" key="4">
    <source>
        <dbReference type="RuleBase" id="RU363099"/>
    </source>
</evidence>
<comment type="subcellular location">
    <subcellularLocation>
        <location evidence="4">Secreted</location>
        <location evidence="4">Extracellular space</location>
        <location evidence="4">Apoplast</location>
    </subcellularLocation>
</comment>
<keyword evidence="4" id="KW-0732">Signal</keyword>
<reference evidence="5" key="5">
    <citation type="journal article" date="2021" name="G3 (Bethesda)">
        <title>Aegilops tauschii genome assembly Aet v5.0 features greater sequence contiguity and improved annotation.</title>
        <authorList>
            <person name="Wang L."/>
            <person name="Zhu T."/>
            <person name="Rodriguez J.C."/>
            <person name="Deal K.R."/>
            <person name="Dubcovsky J."/>
            <person name="McGuire P.E."/>
            <person name="Lux T."/>
            <person name="Spannagl M."/>
            <person name="Mayer K.F.X."/>
            <person name="Baldrich P."/>
            <person name="Meyers B.C."/>
            <person name="Huo N."/>
            <person name="Gu Y.Q."/>
            <person name="Zhou H."/>
            <person name="Devos K.M."/>
            <person name="Bennetzen J.L."/>
            <person name="Unver T."/>
            <person name="Budak H."/>
            <person name="Gulick P.J."/>
            <person name="Galiba G."/>
            <person name="Kalapos B."/>
            <person name="Nelson D.R."/>
            <person name="Li P."/>
            <person name="You F.M."/>
            <person name="Luo M.C."/>
            <person name="Dvorak J."/>
        </authorList>
    </citation>
    <scope>NUCLEOTIDE SEQUENCE [LARGE SCALE GENOMIC DNA]</scope>
    <source>
        <strain evidence="5">cv. AL8/78</strain>
    </source>
</reference>
<evidence type="ECO:0000256" key="3">
    <source>
        <dbReference type="ARBA" id="ARBA00022525"/>
    </source>
</evidence>
<dbReference type="Proteomes" id="UP000015105">
    <property type="component" value="Chromosome 5D"/>
</dbReference>
<evidence type="ECO:0000256" key="2">
    <source>
        <dbReference type="ARBA" id="ARBA00011738"/>
    </source>
</evidence>
<protein>
    <recommendedName>
        <fullName evidence="4">Dirigent protein</fullName>
    </recommendedName>
</protein>
<dbReference type="STRING" id="200361.A0A453M7A0"/>
<comment type="similarity">
    <text evidence="1 4">Belongs to the plant dirigent protein family.</text>
</comment>
<feature type="signal peptide" evidence="4">
    <location>
        <begin position="1"/>
        <end position="36"/>
    </location>
</feature>
<comment type="function">
    <text evidence="4">Dirigent proteins impart stereoselectivity on the phenoxy radical-coupling reaction, yielding optically active lignans from two molecules of coniferyl alcohol in the biosynthesis of lignans, flavonolignans, and alkaloids and thus plays a central role in plant secondary metabolism.</text>
</comment>
<keyword evidence="6" id="KW-1185">Reference proteome</keyword>
<sequence>KKEKQDSVVENEESTMRTLSLLAVLLLVVASHPRNAANAHGGHRFGKEKLTNLRFYLHDTLSGSDPTAVPVAHGASTTPRPGDPTPFSSVYVVDDVLTEGPERTSRVVGSAQGLYASTGRHGLGLVLGIDFAFNDYNGSSFVVFSRNPVADGDGRELAVVGGRGAFRLARGFALLRTHYLNTGNGDAIIEYNVTLMHY</sequence>
<keyword evidence="4" id="KW-0052">Apoplast</keyword>
<reference evidence="5" key="4">
    <citation type="submission" date="2019-03" db="UniProtKB">
        <authorList>
            <consortium name="EnsemblPlants"/>
        </authorList>
    </citation>
    <scope>IDENTIFICATION</scope>
</reference>
<evidence type="ECO:0000313" key="5">
    <source>
        <dbReference type="EnsemblPlants" id="AET5Gv21077400.1"/>
    </source>
</evidence>
<dbReference type="InterPro" id="IPR044859">
    <property type="entry name" value="Allene_oxi_cyc_Dirigent"/>
</dbReference>
<evidence type="ECO:0000313" key="6">
    <source>
        <dbReference type="Proteomes" id="UP000015105"/>
    </source>
</evidence>
<keyword evidence="3 4" id="KW-0964">Secreted</keyword>
<reference evidence="5" key="3">
    <citation type="journal article" date="2017" name="Nature">
        <title>Genome sequence of the progenitor of the wheat D genome Aegilops tauschii.</title>
        <authorList>
            <person name="Luo M.C."/>
            <person name="Gu Y.Q."/>
            <person name="Puiu D."/>
            <person name="Wang H."/>
            <person name="Twardziok S.O."/>
            <person name="Deal K.R."/>
            <person name="Huo N."/>
            <person name="Zhu T."/>
            <person name="Wang L."/>
            <person name="Wang Y."/>
            <person name="McGuire P.E."/>
            <person name="Liu S."/>
            <person name="Long H."/>
            <person name="Ramasamy R.K."/>
            <person name="Rodriguez J.C."/>
            <person name="Van S.L."/>
            <person name="Yuan L."/>
            <person name="Wang Z."/>
            <person name="Xia Z."/>
            <person name="Xiao L."/>
            <person name="Anderson O.D."/>
            <person name="Ouyang S."/>
            <person name="Liang Y."/>
            <person name="Zimin A.V."/>
            <person name="Pertea G."/>
            <person name="Qi P."/>
            <person name="Bennetzen J.L."/>
            <person name="Dai X."/>
            <person name="Dawson M.W."/>
            <person name="Muller H.G."/>
            <person name="Kugler K."/>
            <person name="Rivarola-Duarte L."/>
            <person name="Spannagl M."/>
            <person name="Mayer K.F.X."/>
            <person name="Lu F.H."/>
            <person name="Bevan M.W."/>
            <person name="Leroy P."/>
            <person name="Li P."/>
            <person name="You F.M."/>
            <person name="Sun Q."/>
            <person name="Liu Z."/>
            <person name="Lyons E."/>
            <person name="Wicker T."/>
            <person name="Salzberg S.L."/>
            <person name="Devos K.M."/>
            <person name="Dvorak J."/>
        </authorList>
    </citation>
    <scope>NUCLEOTIDE SEQUENCE [LARGE SCALE GENOMIC DNA]</scope>
    <source>
        <strain evidence="5">cv. AL8/78</strain>
    </source>
</reference>
<evidence type="ECO:0000256" key="1">
    <source>
        <dbReference type="ARBA" id="ARBA00010746"/>
    </source>
</evidence>
<dbReference type="Pfam" id="PF03018">
    <property type="entry name" value="Dirigent"/>
    <property type="match status" value="1"/>
</dbReference>